<comment type="caution">
    <text evidence="2">The sequence shown here is derived from an EMBL/GenBank/DDBJ whole genome shotgun (WGS) entry which is preliminary data.</text>
</comment>
<dbReference type="Proteomes" id="UP000324831">
    <property type="component" value="Unassembled WGS sequence"/>
</dbReference>
<feature type="region of interest" description="Disordered" evidence="1">
    <location>
        <begin position="147"/>
        <end position="202"/>
    </location>
</feature>
<accession>A0A478FRW8</accession>
<dbReference type="EMBL" id="BIMN01000001">
    <property type="protein sequence ID" value="GCE63106.1"/>
    <property type="molecule type" value="Genomic_DNA"/>
</dbReference>
<proteinExistence type="predicted"/>
<gene>
    <name evidence="2" type="ORF">MHSWG343_00840</name>
</gene>
<reference evidence="2 3" key="1">
    <citation type="submission" date="2019-01" db="EMBL/GenBank/DDBJ databases">
        <title>Draft genome sequences of Candidatus Mycoplasma haemohominis SWG34-3 identified from a patient with pyrexia, anemia and liver dysfunction.</title>
        <authorList>
            <person name="Sekizuka T."/>
            <person name="Hattori N."/>
            <person name="Katano H."/>
            <person name="Takuma T."/>
            <person name="Ito T."/>
            <person name="Arai N."/>
            <person name="Yanai R."/>
            <person name="Ishii S."/>
            <person name="Miura Y."/>
            <person name="Tokunaga T."/>
            <person name="Watanabe H."/>
            <person name="Nomura N."/>
            <person name="Eguchi J."/>
            <person name="Arai T."/>
            <person name="Hasegawa H."/>
            <person name="Nakamaki T."/>
            <person name="Wakita T."/>
            <person name="Niki Y."/>
            <person name="Kuroda M."/>
        </authorList>
    </citation>
    <scope>NUCLEOTIDE SEQUENCE [LARGE SCALE GENOMIC DNA]</scope>
    <source>
        <strain evidence="2">SWG34-3</strain>
    </source>
</reference>
<feature type="compositionally biased region" description="Basic and acidic residues" evidence="1">
    <location>
        <begin position="162"/>
        <end position="173"/>
    </location>
</feature>
<evidence type="ECO:0000313" key="3">
    <source>
        <dbReference type="Proteomes" id="UP000324831"/>
    </source>
</evidence>
<organism evidence="2 3">
    <name type="scientific">Candidatus Mycoplasma haematohominis</name>
    <dbReference type="NCBI Taxonomy" id="1494318"/>
    <lineage>
        <taxon>Bacteria</taxon>
        <taxon>Bacillati</taxon>
        <taxon>Mycoplasmatota</taxon>
        <taxon>Mollicutes</taxon>
        <taxon>Mycoplasmataceae</taxon>
        <taxon>Mycoplasma</taxon>
    </lineage>
</organism>
<sequence length="214" mass="24751">MPTGSSALLNDPSISGIMDKLGCGTGDGLDGWEKKFCGDARKFLWWLQEKERSNQNDLPGRREIFSKLYDEKERAKKLGGFKEVYDPLKEDLSYSGFIDGLGCGFGSEDWLEDICGEAYSWWWKLSDDKKDPTDPLEAGHKRMKFYGLQRDKSQKTGKRPKRVEMPKKPKVEWKFYNPQPTPQTDTPKPKEQPKKKRTKPGTFGYYGWYVDWGI</sequence>
<dbReference type="AlphaFoldDB" id="A0A478FRW8"/>
<evidence type="ECO:0000256" key="1">
    <source>
        <dbReference type="SAM" id="MobiDB-lite"/>
    </source>
</evidence>
<name>A0A478FRW8_9MOLU</name>
<protein>
    <submittedName>
        <fullName evidence="2">Uncharacterized protein</fullName>
    </submittedName>
</protein>
<evidence type="ECO:0000313" key="2">
    <source>
        <dbReference type="EMBL" id="GCE63106.1"/>
    </source>
</evidence>
<dbReference type="RefSeq" id="WP_216082701.1">
    <property type="nucleotide sequence ID" value="NZ_CACTIB010000004.1"/>
</dbReference>